<dbReference type="STRING" id="307121.GA0070620_0234"/>
<feature type="transmembrane region" description="Helical" evidence="6">
    <location>
        <begin position="165"/>
        <end position="185"/>
    </location>
</feature>
<keyword evidence="6" id="KW-0813">Transport</keyword>
<comment type="subcellular location">
    <subcellularLocation>
        <location evidence="6">Cell membrane</location>
        <topology evidence="6">Multi-pass membrane protein</topology>
    </subcellularLocation>
    <subcellularLocation>
        <location evidence="1">Membrane</location>
        <topology evidence="1">Multi-pass membrane protein</topology>
    </subcellularLocation>
</comment>
<evidence type="ECO:0000313" key="8">
    <source>
        <dbReference type="EMBL" id="SBV24793.1"/>
    </source>
</evidence>
<evidence type="ECO:0000256" key="6">
    <source>
        <dbReference type="RuleBase" id="RU361157"/>
    </source>
</evidence>
<evidence type="ECO:0000313" key="9">
    <source>
        <dbReference type="Proteomes" id="UP000199393"/>
    </source>
</evidence>
<comment type="similarity">
    <text evidence="6">Belongs to the ABC-2 integral membrane protein family.</text>
</comment>
<dbReference type="GO" id="GO:0046677">
    <property type="term" value="P:response to antibiotic"/>
    <property type="evidence" value="ECO:0007669"/>
    <property type="project" value="UniProtKB-KW"/>
</dbReference>
<dbReference type="PANTHER" id="PTHR43229:SF6">
    <property type="entry name" value="ABC-TYPE MULTIDRUG TRANSPORT SYSTEM, PERMEASE COMPONENT"/>
    <property type="match status" value="1"/>
</dbReference>
<evidence type="ECO:0000256" key="4">
    <source>
        <dbReference type="ARBA" id="ARBA00023136"/>
    </source>
</evidence>
<feature type="transmembrane region" description="Helical" evidence="6">
    <location>
        <begin position="223"/>
        <end position="242"/>
    </location>
</feature>
<name>A0A1C3MWU5_9ACTN</name>
<evidence type="ECO:0000256" key="3">
    <source>
        <dbReference type="ARBA" id="ARBA00022989"/>
    </source>
</evidence>
<dbReference type="PRINTS" id="PR00164">
    <property type="entry name" value="ABC2TRNSPORT"/>
</dbReference>
<dbReference type="GO" id="GO:0140359">
    <property type="term" value="F:ABC-type transporter activity"/>
    <property type="evidence" value="ECO:0007669"/>
    <property type="project" value="InterPro"/>
</dbReference>
<evidence type="ECO:0000256" key="2">
    <source>
        <dbReference type="ARBA" id="ARBA00022692"/>
    </source>
</evidence>
<keyword evidence="2 6" id="KW-0812">Transmembrane</keyword>
<evidence type="ECO:0000256" key="5">
    <source>
        <dbReference type="ARBA" id="ARBA00023251"/>
    </source>
</evidence>
<dbReference type="Pfam" id="PF01061">
    <property type="entry name" value="ABC2_membrane"/>
    <property type="match status" value="1"/>
</dbReference>
<dbReference type="PROSITE" id="PS51012">
    <property type="entry name" value="ABC_TM2"/>
    <property type="match status" value="1"/>
</dbReference>
<feature type="transmembrane region" description="Helical" evidence="6">
    <location>
        <begin position="21"/>
        <end position="40"/>
    </location>
</feature>
<keyword evidence="9" id="KW-1185">Reference proteome</keyword>
<organism evidence="8 9">
    <name type="scientific">Micromonospora krabiensis</name>
    <dbReference type="NCBI Taxonomy" id="307121"/>
    <lineage>
        <taxon>Bacteria</taxon>
        <taxon>Bacillati</taxon>
        <taxon>Actinomycetota</taxon>
        <taxon>Actinomycetes</taxon>
        <taxon>Micromonosporales</taxon>
        <taxon>Micromonosporaceae</taxon>
        <taxon>Micromonospora</taxon>
    </lineage>
</organism>
<keyword evidence="5" id="KW-0046">Antibiotic resistance</keyword>
<dbReference type="GO" id="GO:0043190">
    <property type="term" value="C:ATP-binding cassette (ABC) transporter complex"/>
    <property type="evidence" value="ECO:0007669"/>
    <property type="project" value="InterPro"/>
</dbReference>
<feature type="transmembrane region" description="Helical" evidence="6">
    <location>
        <begin position="137"/>
        <end position="158"/>
    </location>
</feature>
<dbReference type="RefSeq" id="WP_091587681.1">
    <property type="nucleotide sequence ID" value="NZ_JBHRWG010000002.1"/>
</dbReference>
<keyword evidence="3 6" id="KW-1133">Transmembrane helix</keyword>
<dbReference type="InterPro" id="IPR051784">
    <property type="entry name" value="Nod_factor_ABC_transporter"/>
</dbReference>
<dbReference type="AlphaFoldDB" id="A0A1C3MWU5"/>
<reference evidence="9" key="1">
    <citation type="submission" date="2016-06" db="EMBL/GenBank/DDBJ databases">
        <authorList>
            <person name="Varghese N."/>
        </authorList>
    </citation>
    <scope>NUCLEOTIDE SEQUENCE [LARGE SCALE GENOMIC DNA]</scope>
    <source>
        <strain evidence="9">DSM 45344</strain>
    </source>
</reference>
<keyword evidence="6" id="KW-1003">Cell membrane</keyword>
<dbReference type="InterPro" id="IPR047817">
    <property type="entry name" value="ABC2_TM_bact-type"/>
</dbReference>
<dbReference type="PANTHER" id="PTHR43229">
    <property type="entry name" value="NODULATION PROTEIN J"/>
    <property type="match status" value="1"/>
</dbReference>
<keyword evidence="4 6" id="KW-0472">Membrane</keyword>
<evidence type="ECO:0000256" key="1">
    <source>
        <dbReference type="ARBA" id="ARBA00004141"/>
    </source>
</evidence>
<dbReference type="InterPro" id="IPR000412">
    <property type="entry name" value="ABC_2_transport"/>
</dbReference>
<dbReference type="PIRSF" id="PIRSF006648">
    <property type="entry name" value="DrrB"/>
    <property type="match status" value="1"/>
</dbReference>
<accession>A0A1C3MWU5</accession>
<evidence type="ECO:0000259" key="7">
    <source>
        <dbReference type="PROSITE" id="PS51012"/>
    </source>
</evidence>
<dbReference type="Proteomes" id="UP000199393">
    <property type="component" value="Chromosome I"/>
</dbReference>
<dbReference type="PATRIC" id="fig|307121.4.peg.250"/>
<gene>
    <name evidence="8" type="ORF">GA0070620_0234</name>
</gene>
<dbReference type="OrthoDB" id="9778589at2"/>
<protein>
    <recommendedName>
        <fullName evidence="6">Transport permease protein</fullName>
    </recommendedName>
</protein>
<sequence length="251" mass="27071">MSAYAALSRATYKATVRDATTLFFTFAFPLVFLVIFGLIFRNQQVGDTGRGYVDYIAPGVLSWGLASAALFGVSFTLMQWRNDDLLRIIRLSPTSLWSVIGSRYVVALGIGVAQSLLFVGVAMLPVFGMRPDPTWPLAIPTMLLAVTAFLALGLIVGSRANTAEAVAAIANCIVVPMAFLSGSFYPLELMPGWLQGISRALPLRYVNDGMAYAFTGFGTMTDYLISCGALVAFAVAFALIGVRTFRWSNDS</sequence>
<proteinExistence type="inferred from homology"/>
<feature type="domain" description="ABC transmembrane type-2" evidence="7">
    <location>
        <begin position="20"/>
        <end position="248"/>
    </location>
</feature>
<feature type="transmembrane region" description="Helical" evidence="6">
    <location>
        <begin position="101"/>
        <end position="125"/>
    </location>
</feature>
<dbReference type="EMBL" id="LT598496">
    <property type="protein sequence ID" value="SBV24793.1"/>
    <property type="molecule type" value="Genomic_DNA"/>
</dbReference>
<feature type="transmembrane region" description="Helical" evidence="6">
    <location>
        <begin position="60"/>
        <end position="80"/>
    </location>
</feature>
<dbReference type="InterPro" id="IPR013525">
    <property type="entry name" value="ABC2_TM"/>
</dbReference>